<dbReference type="GeneID" id="54419144"/>
<proteinExistence type="predicted"/>
<organism evidence="1">
    <name type="scientific">Eremomyces bilateralis CBS 781.70</name>
    <dbReference type="NCBI Taxonomy" id="1392243"/>
    <lineage>
        <taxon>Eukaryota</taxon>
        <taxon>Fungi</taxon>
        <taxon>Dikarya</taxon>
        <taxon>Ascomycota</taxon>
        <taxon>Pezizomycotina</taxon>
        <taxon>Dothideomycetes</taxon>
        <taxon>Dothideomycetes incertae sedis</taxon>
        <taxon>Eremomycetales</taxon>
        <taxon>Eremomycetaceae</taxon>
        <taxon>Eremomyces</taxon>
    </lineage>
</organism>
<reference evidence="3" key="2">
    <citation type="submission" date="2020-04" db="EMBL/GenBank/DDBJ databases">
        <authorList>
            <consortium name="NCBI Genome Project"/>
        </authorList>
    </citation>
    <scope>NUCLEOTIDE SEQUENCE</scope>
    <source>
        <strain evidence="3">CBS 781.70</strain>
    </source>
</reference>
<name>A0A6G1GDC9_9PEZI</name>
<protein>
    <submittedName>
        <fullName evidence="1 3">Uncharacterized protein</fullName>
    </submittedName>
</protein>
<accession>A0A6G1GDC9</accession>
<dbReference type="RefSeq" id="XP_033537738.1">
    <property type="nucleotide sequence ID" value="XM_033678574.1"/>
</dbReference>
<evidence type="ECO:0000313" key="1">
    <source>
        <dbReference type="EMBL" id="KAF1816107.1"/>
    </source>
</evidence>
<sequence>MIYAVMKHVIFDVPESELDGGKIERLVAIIGCQMSYFGQLDSVNALIGKHLDADNPYGQVFQIHQDGFGKDHPRAPIRKWFDLDDDFKDLVEGRTNLNPNFRRG</sequence>
<dbReference type="EMBL" id="ML975150">
    <property type="protein sequence ID" value="KAF1816107.1"/>
    <property type="molecule type" value="Genomic_DNA"/>
</dbReference>
<reference evidence="3" key="3">
    <citation type="submission" date="2025-04" db="UniProtKB">
        <authorList>
            <consortium name="RefSeq"/>
        </authorList>
    </citation>
    <scope>IDENTIFICATION</scope>
    <source>
        <strain evidence="3">CBS 781.70</strain>
    </source>
</reference>
<gene>
    <name evidence="1 3" type="ORF">P152DRAFT_454349</name>
</gene>
<dbReference type="AlphaFoldDB" id="A0A6G1GDC9"/>
<dbReference type="Proteomes" id="UP000504638">
    <property type="component" value="Unplaced"/>
</dbReference>
<keyword evidence="2" id="KW-1185">Reference proteome</keyword>
<evidence type="ECO:0000313" key="2">
    <source>
        <dbReference type="Proteomes" id="UP000504638"/>
    </source>
</evidence>
<evidence type="ECO:0000313" key="3">
    <source>
        <dbReference type="RefSeq" id="XP_033537738.1"/>
    </source>
</evidence>
<reference evidence="1 3" key="1">
    <citation type="submission" date="2020-01" db="EMBL/GenBank/DDBJ databases">
        <authorList>
            <consortium name="DOE Joint Genome Institute"/>
            <person name="Haridas S."/>
            <person name="Albert R."/>
            <person name="Binder M."/>
            <person name="Bloem J."/>
            <person name="Labutti K."/>
            <person name="Salamov A."/>
            <person name="Andreopoulos B."/>
            <person name="Baker S.E."/>
            <person name="Barry K."/>
            <person name="Bills G."/>
            <person name="Bluhm B.H."/>
            <person name="Cannon C."/>
            <person name="Castanera R."/>
            <person name="Culley D.E."/>
            <person name="Daum C."/>
            <person name="Ezra D."/>
            <person name="Gonzalez J.B."/>
            <person name="Henrissat B."/>
            <person name="Kuo A."/>
            <person name="Liang C."/>
            <person name="Lipzen A."/>
            <person name="Lutzoni F."/>
            <person name="Magnuson J."/>
            <person name="Mondo S."/>
            <person name="Nolan M."/>
            <person name="Ohm R."/>
            <person name="Pangilinan J."/>
            <person name="Park H.-J."/>
            <person name="Ramirez L."/>
            <person name="Alfaro M."/>
            <person name="Sun H."/>
            <person name="Tritt A."/>
            <person name="Yoshinaga Y."/>
            <person name="Zwiers L.-H."/>
            <person name="Turgeon B.G."/>
            <person name="Goodwin S.B."/>
            <person name="Spatafora J.W."/>
            <person name="Crous P.W."/>
            <person name="Grigoriev I.V."/>
        </authorList>
    </citation>
    <scope>NUCLEOTIDE SEQUENCE</scope>
    <source>
        <strain evidence="1 3">CBS 781.70</strain>
    </source>
</reference>